<dbReference type="Proteomes" id="UP001291653">
    <property type="component" value="Unassembled WGS sequence"/>
</dbReference>
<keyword evidence="3" id="KW-1185">Reference proteome</keyword>
<protein>
    <submittedName>
        <fullName evidence="2">Uncharacterized protein</fullName>
    </submittedName>
</protein>
<sequence>MPEPAQPTLVDELRSSLDVLSQWTTYPWPDVATIAGHTGTAVRDALTACGVWDRLPECERAAAHWCLADSLRLRHAWTQAVERAGYEPLVARFRADVAHFAAKCDPHGAARWPEADPERVHQGEIAVYLWGAFRRLRAEWRASVLDQVAPVEPPPVLLTGAPRPAAPLARPTLAAALALAGAKAERDQDPPPRRSGSRTYDTAVVADRIGRLPTGWQVETVRRIAAGADPLIVSSEAAQAINMLRSVGVRIGWNAAPEDEGSGASGC</sequence>
<dbReference type="RefSeq" id="WP_323448547.1">
    <property type="nucleotide sequence ID" value="NZ_BSBI01000008.1"/>
</dbReference>
<proteinExistence type="predicted"/>
<evidence type="ECO:0000256" key="1">
    <source>
        <dbReference type="SAM" id="MobiDB-lite"/>
    </source>
</evidence>
<accession>A0ABQ5P1Q1</accession>
<feature type="compositionally biased region" description="Basic and acidic residues" evidence="1">
    <location>
        <begin position="183"/>
        <end position="192"/>
    </location>
</feature>
<dbReference type="EMBL" id="BSBI01000008">
    <property type="protein sequence ID" value="GLF96510.1"/>
    <property type="molecule type" value="Genomic_DNA"/>
</dbReference>
<reference evidence="2 3" key="1">
    <citation type="submission" date="2022-10" db="EMBL/GenBank/DDBJ databases">
        <title>Draft genome sequence of Streptomyces sp. YSPA8.</title>
        <authorList>
            <person name="Moriuchi R."/>
            <person name="Dohra H."/>
            <person name="Yamamura H."/>
            <person name="Kodani S."/>
        </authorList>
    </citation>
    <scope>NUCLEOTIDE SEQUENCE [LARGE SCALE GENOMIC DNA]</scope>
    <source>
        <strain evidence="2 3">YSPA8</strain>
    </source>
</reference>
<evidence type="ECO:0000313" key="2">
    <source>
        <dbReference type="EMBL" id="GLF96510.1"/>
    </source>
</evidence>
<evidence type="ECO:0000313" key="3">
    <source>
        <dbReference type="Proteomes" id="UP001291653"/>
    </source>
</evidence>
<feature type="region of interest" description="Disordered" evidence="1">
    <location>
        <begin position="179"/>
        <end position="200"/>
    </location>
</feature>
<organism evidence="2 3">
    <name type="scientific">Streptomyces yaizuensis</name>
    <dbReference type="NCBI Taxonomy" id="2989713"/>
    <lineage>
        <taxon>Bacteria</taxon>
        <taxon>Bacillati</taxon>
        <taxon>Actinomycetota</taxon>
        <taxon>Actinomycetes</taxon>
        <taxon>Kitasatosporales</taxon>
        <taxon>Streptomycetaceae</taxon>
        <taxon>Streptomyces</taxon>
    </lineage>
</organism>
<gene>
    <name evidence="2" type="ORF">SYYSPA8_19455</name>
</gene>
<name>A0ABQ5P1Q1_9ACTN</name>
<comment type="caution">
    <text evidence="2">The sequence shown here is derived from an EMBL/GenBank/DDBJ whole genome shotgun (WGS) entry which is preliminary data.</text>
</comment>